<proteinExistence type="predicted"/>
<dbReference type="Gene3D" id="3.20.20.30">
    <property type="entry name" value="Luciferase-like domain"/>
    <property type="match status" value="1"/>
</dbReference>
<gene>
    <name evidence="2" type="ORF">SO3561_08959</name>
</gene>
<dbReference type="NCBIfam" id="TIGR03620">
    <property type="entry name" value="F420_MSMEG_4141"/>
    <property type="match status" value="1"/>
</dbReference>
<evidence type="ECO:0000259" key="1">
    <source>
        <dbReference type="Pfam" id="PF00296"/>
    </source>
</evidence>
<accession>A0A250VTG8</accession>
<comment type="caution">
    <text evidence="2">The sequence shown here is derived from an EMBL/GenBank/DDBJ whole genome shotgun (WGS) entry which is preliminary data.</text>
</comment>
<dbReference type="InterPro" id="IPR036661">
    <property type="entry name" value="Luciferase-like_sf"/>
</dbReference>
<dbReference type="InterPro" id="IPR019922">
    <property type="entry name" value="Lucif-like_OxRdatse_MSMEG_4141"/>
</dbReference>
<evidence type="ECO:0000313" key="2">
    <source>
        <dbReference type="EMBL" id="GAX57389.1"/>
    </source>
</evidence>
<name>A0A250VTG8_STROL</name>
<dbReference type="Proteomes" id="UP000217446">
    <property type="component" value="Unassembled WGS sequence"/>
</dbReference>
<evidence type="ECO:0000313" key="3">
    <source>
        <dbReference type="Proteomes" id="UP000217446"/>
    </source>
</evidence>
<keyword evidence="3" id="KW-1185">Reference proteome</keyword>
<reference evidence="3" key="1">
    <citation type="submission" date="2017-05" db="EMBL/GenBank/DDBJ databases">
        <title>Streptomyces olivochromogenes NBRC 3561 whole genome shotgun sequence.</title>
        <authorList>
            <person name="Dohra H."/>
            <person name="Kodani S."/>
        </authorList>
    </citation>
    <scope>NUCLEOTIDE SEQUENCE [LARGE SCALE GENOMIC DNA]</scope>
    <source>
        <strain evidence="3">NBRC 3561</strain>
    </source>
</reference>
<dbReference type="PANTHER" id="PTHR30137:SF18">
    <property type="entry name" value="CONSERVED PROTEIN"/>
    <property type="match status" value="1"/>
</dbReference>
<dbReference type="EMBL" id="BDQI01000035">
    <property type="protein sequence ID" value="GAX57389.1"/>
    <property type="molecule type" value="Genomic_DNA"/>
</dbReference>
<feature type="domain" description="Luciferase-like" evidence="1">
    <location>
        <begin position="33"/>
        <end position="271"/>
    </location>
</feature>
<dbReference type="Pfam" id="PF00296">
    <property type="entry name" value="Bac_luciferase"/>
    <property type="match status" value="1"/>
</dbReference>
<dbReference type="GO" id="GO:0005829">
    <property type="term" value="C:cytosol"/>
    <property type="evidence" value="ECO:0007669"/>
    <property type="project" value="TreeGrafter"/>
</dbReference>
<sequence>MHSAPRTAPRQSAQQSLGRFGIFSHELRSEDPALQEQRRRAAAELEELGFGVIWLGGNSSVHHAAALAGSTERIALATGILNIWHEDAATVARQRAELEETHPGRFLLGLGASHAQLAQNYQRPYSTMVGYLDALDNAATPVPADRRILAALGPKMLRLARDRAVGAHPAMVTPEYIKQAREVLGDGPLLAPVVTVVLENDPVRARAVARDFLELYLRLPNYTTNFERLGFTADDFTGGGSDRLVASLVTWGTDDAISDRLTEFHTAGADHLALQLITAEEGETPPLTQWRRLADVSAKSA</sequence>
<dbReference type="RefSeq" id="WP_067383282.1">
    <property type="nucleotide sequence ID" value="NZ_BDQI01000035.1"/>
</dbReference>
<protein>
    <submittedName>
        <fullName evidence="2">LLM class F420-dependent oxidoreductase</fullName>
    </submittedName>
</protein>
<organism evidence="2 3">
    <name type="scientific">Streptomyces olivochromogenes</name>
    <dbReference type="NCBI Taxonomy" id="1963"/>
    <lineage>
        <taxon>Bacteria</taxon>
        <taxon>Bacillati</taxon>
        <taxon>Actinomycetota</taxon>
        <taxon>Actinomycetes</taxon>
        <taxon>Kitasatosporales</taxon>
        <taxon>Streptomycetaceae</taxon>
        <taxon>Streptomyces</taxon>
    </lineage>
</organism>
<dbReference type="InterPro" id="IPR011251">
    <property type="entry name" value="Luciferase-like_dom"/>
</dbReference>
<dbReference type="InterPro" id="IPR050766">
    <property type="entry name" value="Bact_Lucif_Oxidored"/>
</dbReference>
<dbReference type="AlphaFoldDB" id="A0A250VTG8"/>
<dbReference type="SUPFAM" id="SSF51679">
    <property type="entry name" value="Bacterial luciferase-like"/>
    <property type="match status" value="1"/>
</dbReference>
<dbReference type="STRING" id="1963.AQJ27_45505"/>
<dbReference type="PANTHER" id="PTHR30137">
    <property type="entry name" value="LUCIFERASE-LIKE MONOOXYGENASE"/>
    <property type="match status" value="1"/>
</dbReference>
<dbReference type="GO" id="GO:0016705">
    <property type="term" value="F:oxidoreductase activity, acting on paired donors, with incorporation or reduction of molecular oxygen"/>
    <property type="evidence" value="ECO:0007669"/>
    <property type="project" value="InterPro"/>
</dbReference>